<gene>
    <name evidence="3" type="ORF">EAH_00007730</name>
</gene>
<dbReference type="Proteomes" id="UP000018050">
    <property type="component" value="Unassembled WGS sequence"/>
</dbReference>
<feature type="region of interest" description="Disordered" evidence="1">
    <location>
        <begin position="269"/>
        <end position="392"/>
    </location>
</feature>
<feature type="chain" id="PRO_5004670174" evidence="2">
    <location>
        <begin position="20"/>
        <end position="454"/>
    </location>
</feature>
<organism evidence="3 4">
    <name type="scientific">Eimeria acervulina</name>
    <name type="common">Coccidian parasite</name>
    <dbReference type="NCBI Taxonomy" id="5801"/>
    <lineage>
        <taxon>Eukaryota</taxon>
        <taxon>Sar</taxon>
        <taxon>Alveolata</taxon>
        <taxon>Apicomplexa</taxon>
        <taxon>Conoidasida</taxon>
        <taxon>Coccidia</taxon>
        <taxon>Eucoccidiorida</taxon>
        <taxon>Eimeriorina</taxon>
        <taxon>Eimeriidae</taxon>
        <taxon>Eimeria</taxon>
    </lineage>
</organism>
<proteinExistence type="predicted"/>
<protein>
    <submittedName>
        <fullName evidence="3">Uncharacterized protein</fullName>
    </submittedName>
</protein>
<evidence type="ECO:0000256" key="1">
    <source>
        <dbReference type="SAM" id="MobiDB-lite"/>
    </source>
</evidence>
<feature type="signal peptide" evidence="2">
    <location>
        <begin position="1"/>
        <end position="19"/>
    </location>
</feature>
<dbReference type="OMA" id="PFEVCRH"/>
<dbReference type="GeneID" id="25268843"/>
<dbReference type="EMBL" id="HG673385">
    <property type="protein sequence ID" value="CDI83253.1"/>
    <property type="molecule type" value="Genomic_DNA"/>
</dbReference>
<dbReference type="VEuPathDB" id="ToxoDB:EAH_00007730"/>
<keyword evidence="2" id="KW-0732">Signal</keyword>
<name>U6GVC9_EIMAC</name>
<reference evidence="3" key="2">
    <citation type="submission" date="2013-10" db="EMBL/GenBank/DDBJ databases">
        <authorList>
            <person name="Aslett M."/>
        </authorList>
    </citation>
    <scope>NUCLEOTIDE SEQUENCE [LARGE SCALE GENOMIC DNA]</scope>
    <source>
        <strain evidence="3">Houghton</strain>
    </source>
</reference>
<evidence type="ECO:0000313" key="3">
    <source>
        <dbReference type="EMBL" id="CDI83253.1"/>
    </source>
</evidence>
<dbReference type="AlphaFoldDB" id="U6GVC9"/>
<dbReference type="OrthoDB" id="346619at2759"/>
<evidence type="ECO:0000313" key="4">
    <source>
        <dbReference type="Proteomes" id="UP000018050"/>
    </source>
</evidence>
<feature type="compositionally biased region" description="Basic and acidic residues" evidence="1">
    <location>
        <begin position="308"/>
        <end position="321"/>
    </location>
</feature>
<accession>U6GVC9</accession>
<sequence>MKLLLSALFVIYLVLPLKGSSLPISVQAAEQGSISSPAVSATKRSIGEADNAADGETTLRWSYYTPFSELAPRQKVMGVINAIAVLRTKASLLEEMKHAFEPRTTPKSPGIVNGGSLPGPALAYGDCRLGILPFEVCRHLGFLDSDPMVAPSSTQSKLLRLVGASSLVASFKKGQVYFTDDPHLNAVLGPQLLDYAVRALSLFWNSQLLSPAFDARGVNSEQIRQALYYADAFLFQTATQAKHIIRFNRSEYDDVASWLALLFSDAEPNASAHREEEPQPVEEDDGRKPSGEAAANREGKQEAGTVRPKAEANAKGKEEAVTLRSAETPAPVPSGQKEEEGGMFGGFLSRLFTSQSSKPSQSPASPPVQQSTQPKNAEQETSPMSSFSAFASSVGEGLTSIVTSTARGAAKLVQGETPSAPSSGPKESIVDKVTEERVSSILDALPEKVHGQFR</sequence>
<feature type="compositionally biased region" description="Low complexity" evidence="1">
    <location>
        <begin position="354"/>
        <end position="374"/>
    </location>
</feature>
<evidence type="ECO:0000256" key="2">
    <source>
        <dbReference type="SAM" id="SignalP"/>
    </source>
</evidence>
<feature type="compositionally biased region" description="Basic and acidic residues" evidence="1">
    <location>
        <begin position="285"/>
        <end position="301"/>
    </location>
</feature>
<keyword evidence="4" id="KW-1185">Reference proteome</keyword>
<feature type="region of interest" description="Disordered" evidence="1">
    <location>
        <begin position="412"/>
        <end position="432"/>
    </location>
</feature>
<dbReference type="RefSeq" id="XP_013247596.1">
    <property type="nucleotide sequence ID" value="XM_013392142.1"/>
</dbReference>
<reference evidence="3" key="1">
    <citation type="submission" date="2013-10" db="EMBL/GenBank/DDBJ databases">
        <title>Genomic analysis of the causative agents of coccidiosis in chickens.</title>
        <authorList>
            <person name="Reid A.J."/>
            <person name="Blake D."/>
            <person name="Billington K."/>
            <person name="Browne H."/>
            <person name="Dunn M."/>
            <person name="Hung S."/>
            <person name="Kawahara F."/>
            <person name="Miranda-Saavedra D."/>
            <person name="Mourier T."/>
            <person name="Nagra H."/>
            <person name="Otto T.D."/>
            <person name="Rawlings N."/>
            <person name="Sanchez A."/>
            <person name="Sanders M."/>
            <person name="Subramaniam C."/>
            <person name="Tay Y."/>
            <person name="Dear P."/>
            <person name="Doerig C."/>
            <person name="Gruber A."/>
            <person name="Parkinson J."/>
            <person name="Shirley M."/>
            <person name="Wan K.L."/>
            <person name="Berriman M."/>
            <person name="Tomley F."/>
            <person name="Pain A."/>
        </authorList>
    </citation>
    <scope>NUCLEOTIDE SEQUENCE [LARGE SCALE GENOMIC DNA]</scope>
    <source>
        <strain evidence="3">Houghton</strain>
    </source>
</reference>
<feature type="compositionally biased region" description="Polar residues" evidence="1">
    <location>
        <begin position="375"/>
        <end position="384"/>
    </location>
</feature>